<sequence length="87" mass="9632">MELLIEILGWIASVLIVGAYFLNIRGKLSAQSPLYIWSNLVGGLFFIINTIYHGAYPSALVNVVWVIIAVVSLITLAKTRNQIKNSQ</sequence>
<reference evidence="3 4" key="1">
    <citation type="submission" date="2019-11" db="EMBL/GenBank/DDBJ databases">
        <authorList>
            <person name="Im W.T."/>
        </authorList>
    </citation>
    <scope>NUCLEOTIDE SEQUENCE [LARGE SCALE GENOMIC DNA]</scope>
    <source>
        <strain evidence="3 4">SB-02</strain>
    </source>
</reference>
<evidence type="ECO:0000259" key="2">
    <source>
        <dbReference type="Pfam" id="PF26604"/>
    </source>
</evidence>
<dbReference type="KEGG" id="fls:GLV81_17105"/>
<name>A0A6I6GB26_9BACT</name>
<dbReference type="EMBL" id="CP046566">
    <property type="protein sequence ID" value="QGW30106.1"/>
    <property type="molecule type" value="Genomic_DNA"/>
</dbReference>
<keyword evidence="1" id="KW-1133">Transmembrane helix</keyword>
<dbReference type="Gene3D" id="1.20.1280.290">
    <property type="match status" value="1"/>
</dbReference>
<feature type="domain" description="CBU-0592-like" evidence="2">
    <location>
        <begin position="6"/>
        <end position="79"/>
    </location>
</feature>
<keyword evidence="1" id="KW-0812">Transmembrane</keyword>
<dbReference type="Proteomes" id="UP000426027">
    <property type="component" value="Chromosome"/>
</dbReference>
<evidence type="ECO:0000256" key="1">
    <source>
        <dbReference type="SAM" id="Phobius"/>
    </source>
</evidence>
<evidence type="ECO:0000313" key="3">
    <source>
        <dbReference type="EMBL" id="QGW30106.1"/>
    </source>
</evidence>
<keyword evidence="1" id="KW-0472">Membrane</keyword>
<feature type="transmembrane region" description="Helical" evidence="1">
    <location>
        <begin position="59"/>
        <end position="77"/>
    </location>
</feature>
<feature type="transmembrane region" description="Helical" evidence="1">
    <location>
        <begin position="34"/>
        <end position="53"/>
    </location>
</feature>
<accession>A0A6I6GB26</accession>
<proteinExistence type="predicted"/>
<dbReference type="InterPro" id="IPR058058">
    <property type="entry name" value="CBU_0592-like"/>
</dbReference>
<gene>
    <name evidence="3" type="ORF">GLV81_17105</name>
</gene>
<dbReference type="Pfam" id="PF26604">
    <property type="entry name" value="CBU_0592"/>
    <property type="match status" value="1"/>
</dbReference>
<protein>
    <recommendedName>
        <fullName evidence="2">CBU-0592-like domain-containing protein</fullName>
    </recommendedName>
</protein>
<organism evidence="3 4">
    <name type="scientific">Phnomibacter ginsenosidimutans</name>
    <dbReference type="NCBI Taxonomy" id="2676868"/>
    <lineage>
        <taxon>Bacteria</taxon>
        <taxon>Pseudomonadati</taxon>
        <taxon>Bacteroidota</taxon>
        <taxon>Chitinophagia</taxon>
        <taxon>Chitinophagales</taxon>
        <taxon>Chitinophagaceae</taxon>
        <taxon>Phnomibacter</taxon>
    </lineage>
</organism>
<dbReference type="NCBIfam" id="NF047864">
    <property type="entry name" value="CBU_0592_membra"/>
    <property type="match status" value="1"/>
</dbReference>
<evidence type="ECO:0000313" key="4">
    <source>
        <dbReference type="Proteomes" id="UP000426027"/>
    </source>
</evidence>
<feature type="transmembrane region" description="Helical" evidence="1">
    <location>
        <begin position="6"/>
        <end position="22"/>
    </location>
</feature>
<dbReference type="AlphaFoldDB" id="A0A6I6GB26"/>
<keyword evidence="4" id="KW-1185">Reference proteome</keyword>